<reference evidence="1" key="2">
    <citation type="submission" date="2025-09" db="UniProtKB">
        <authorList>
            <consortium name="Ensembl"/>
        </authorList>
    </citation>
    <scope>IDENTIFICATION</scope>
</reference>
<proteinExistence type="predicted"/>
<evidence type="ECO:0008006" key="3">
    <source>
        <dbReference type="Google" id="ProtNLM"/>
    </source>
</evidence>
<protein>
    <recommendedName>
        <fullName evidence="3">Neuroblastoma breakpoint family member 6-like protein</fullName>
    </recommendedName>
</protein>
<name>A0A8C8YIQ2_PROSS</name>
<dbReference type="Proteomes" id="UP000694414">
    <property type="component" value="Unplaced"/>
</dbReference>
<accession>A0A8C8YIQ2</accession>
<dbReference type="Ensembl" id="ENSPSMT00000005401.1">
    <property type="protein sequence ID" value="ENSPSMP00000004480.1"/>
    <property type="gene ID" value="ENSPSMG00000003579.1"/>
</dbReference>
<dbReference type="InterPro" id="IPR055306">
    <property type="entry name" value="NBPF"/>
</dbReference>
<evidence type="ECO:0000313" key="1">
    <source>
        <dbReference type="Ensembl" id="ENSPSMP00000004480.1"/>
    </source>
</evidence>
<organism evidence="1 2">
    <name type="scientific">Prolemur simus</name>
    <name type="common">Greater bamboo lemur</name>
    <name type="synonym">Hapalemur simus</name>
    <dbReference type="NCBI Taxonomy" id="1328070"/>
    <lineage>
        <taxon>Eukaryota</taxon>
        <taxon>Metazoa</taxon>
        <taxon>Chordata</taxon>
        <taxon>Craniata</taxon>
        <taxon>Vertebrata</taxon>
        <taxon>Euteleostomi</taxon>
        <taxon>Mammalia</taxon>
        <taxon>Eutheria</taxon>
        <taxon>Euarchontoglires</taxon>
        <taxon>Primates</taxon>
        <taxon>Strepsirrhini</taxon>
        <taxon>Lemuriformes</taxon>
        <taxon>Lemuridae</taxon>
        <taxon>Prolemur</taxon>
    </lineage>
</organism>
<dbReference type="GeneTree" id="ENSGT00420000029746"/>
<dbReference type="AlphaFoldDB" id="A0A8C8YIQ2"/>
<sequence length="179" mass="20549">MAVPLTTFSGQRAEMSVLETNRYLRSQLEESKQKFLDLTEKYLTSTAMAYCLANHLQKHKCEEYKDLIESVLEEELQYKERKLVEKRPAARLGKYDPLIQAQAQELTNLRQKIQEGRSFCYLFTQHVKNTVKSFEGLLRNTDIARYQGQRLCEQLAQGSQLTESLASKLSSSKLTSGSS</sequence>
<keyword evidence="2" id="KW-1185">Reference proteome</keyword>
<evidence type="ECO:0000313" key="2">
    <source>
        <dbReference type="Proteomes" id="UP000694414"/>
    </source>
</evidence>
<dbReference type="PANTHER" id="PTHR14199:SF38">
    <property type="entry name" value="NEUROBLASTOMA BREAKPOINT FAMILY MEMBER 6-LIKE PROTEIN"/>
    <property type="match status" value="1"/>
</dbReference>
<reference evidence="1" key="1">
    <citation type="submission" date="2025-08" db="UniProtKB">
        <authorList>
            <consortium name="Ensembl"/>
        </authorList>
    </citation>
    <scope>IDENTIFICATION</scope>
</reference>
<dbReference type="PANTHER" id="PTHR14199">
    <property type="entry name" value="NEUROBLASTOMA BREAKPOINT FAMILY MEMBER 6-LIKE PROTEIN"/>
    <property type="match status" value="1"/>
</dbReference>